<keyword evidence="16" id="KW-0479">Metal-binding</keyword>
<evidence type="ECO:0000256" key="10">
    <source>
        <dbReference type="ARBA" id="ARBA00022777"/>
    </source>
</evidence>
<evidence type="ECO:0000256" key="7">
    <source>
        <dbReference type="ARBA" id="ARBA00022490"/>
    </source>
</evidence>
<dbReference type="GO" id="GO:0004594">
    <property type="term" value="F:pantothenate kinase activity"/>
    <property type="evidence" value="ECO:0007669"/>
    <property type="project" value="UniProtKB-UniRule"/>
</dbReference>
<dbReference type="InterPro" id="IPR004619">
    <property type="entry name" value="Type_III_PanK"/>
</dbReference>
<dbReference type="OrthoDB" id="9804707at2"/>
<dbReference type="GO" id="GO:0046872">
    <property type="term" value="F:metal ion binding"/>
    <property type="evidence" value="ECO:0007669"/>
    <property type="project" value="UniProtKB-KW"/>
</dbReference>
<evidence type="ECO:0000256" key="12">
    <source>
        <dbReference type="ARBA" id="ARBA00022958"/>
    </source>
</evidence>
<dbReference type="Pfam" id="PF03309">
    <property type="entry name" value="Pan_kinase"/>
    <property type="match status" value="1"/>
</dbReference>
<evidence type="ECO:0000256" key="4">
    <source>
        <dbReference type="ARBA" id="ARBA00005225"/>
    </source>
</evidence>
<feature type="binding site" evidence="16">
    <location>
        <begin position="6"/>
        <end position="13"/>
    </location>
    <ligand>
        <name>ATP</name>
        <dbReference type="ChEBI" id="CHEBI:30616"/>
    </ligand>
</feature>
<comment type="subcellular location">
    <subcellularLocation>
        <location evidence="3 16">Cytoplasm</location>
    </subcellularLocation>
</comment>
<dbReference type="AlphaFoldDB" id="F4KPU2"/>
<keyword evidence="8 16" id="KW-0808">Transferase</keyword>
<dbReference type="KEGG" id="hhy:Halhy_4348"/>
<feature type="binding site" evidence="16">
    <location>
        <position position="133"/>
    </location>
    <ligand>
        <name>ATP</name>
        <dbReference type="ChEBI" id="CHEBI:30616"/>
    </ligand>
</feature>
<keyword evidence="13 16" id="KW-0173">Coenzyme A biosynthesis</keyword>
<comment type="cofactor">
    <cofactor evidence="2">
        <name>K(+)</name>
        <dbReference type="ChEBI" id="CHEBI:29103"/>
    </cofactor>
</comment>
<keyword evidence="9 16" id="KW-0547">Nucleotide-binding</keyword>
<reference evidence="17 18" key="1">
    <citation type="journal article" date="2011" name="Stand. Genomic Sci.">
        <title>Complete genome sequence of Haliscomenobacter hydrossis type strain (O).</title>
        <authorList>
            <consortium name="US DOE Joint Genome Institute (JGI-PGF)"/>
            <person name="Daligault H."/>
            <person name="Lapidus A."/>
            <person name="Zeytun A."/>
            <person name="Nolan M."/>
            <person name="Lucas S."/>
            <person name="Del Rio T.G."/>
            <person name="Tice H."/>
            <person name="Cheng J.F."/>
            <person name="Tapia R."/>
            <person name="Han C."/>
            <person name="Goodwin L."/>
            <person name="Pitluck S."/>
            <person name="Liolios K."/>
            <person name="Pagani I."/>
            <person name="Ivanova N."/>
            <person name="Huntemann M."/>
            <person name="Mavromatis K."/>
            <person name="Mikhailova N."/>
            <person name="Pati A."/>
            <person name="Chen A."/>
            <person name="Palaniappan K."/>
            <person name="Land M."/>
            <person name="Hauser L."/>
            <person name="Brambilla E.M."/>
            <person name="Rohde M."/>
            <person name="Verbarg S."/>
            <person name="Goker M."/>
            <person name="Bristow J."/>
            <person name="Eisen J.A."/>
            <person name="Markowitz V."/>
            <person name="Hugenholtz P."/>
            <person name="Kyrpides N.C."/>
            <person name="Klenk H.P."/>
            <person name="Woyke T."/>
        </authorList>
    </citation>
    <scope>NUCLEOTIDE SEQUENCE [LARGE SCALE GENOMIC DNA]</scope>
    <source>
        <strain evidence="18">ATCC 27775 / DSM 1100 / LMG 10767 / O</strain>
    </source>
</reference>
<evidence type="ECO:0000256" key="2">
    <source>
        <dbReference type="ARBA" id="ARBA00001958"/>
    </source>
</evidence>
<keyword evidence="10 16" id="KW-0418">Kinase</keyword>
<feature type="active site" description="Proton acceptor" evidence="16">
    <location>
        <position position="110"/>
    </location>
</feature>
<dbReference type="EC" id="2.7.1.33" evidence="6 16"/>
<feature type="binding site" evidence="16">
    <location>
        <begin position="108"/>
        <end position="111"/>
    </location>
    <ligand>
        <name>substrate</name>
    </ligand>
</feature>
<dbReference type="eggNOG" id="COG1521">
    <property type="taxonomic scope" value="Bacteria"/>
</dbReference>
<organism evidence="17 18">
    <name type="scientific">Haliscomenobacter hydrossis (strain ATCC 27775 / DSM 1100 / LMG 10767 / O)</name>
    <dbReference type="NCBI Taxonomy" id="760192"/>
    <lineage>
        <taxon>Bacteria</taxon>
        <taxon>Pseudomonadati</taxon>
        <taxon>Bacteroidota</taxon>
        <taxon>Saprospiria</taxon>
        <taxon>Saprospirales</taxon>
        <taxon>Haliscomenobacteraceae</taxon>
        <taxon>Haliscomenobacter</taxon>
    </lineage>
</organism>
<dbReference type="GO" id="GO:0005737">
    <property type="term" value="C:cytoplasm"/>
    <property type="evidence" value="ECO:0007669"/>
    <property type="project" value="UniProtKB-SubCell"/>
</dbReference>
<comment type="catalytic activity">
    <reaction evidence="1 16">
        <text>(R)-pantothenate + ATP = (R)-4'-phosphopantothenate + ADP + H(+)</text>
        <dbReference type="Rhea" id="RHEA:16373"/>
        <dbReference type="ChEBI" id="CHEBI:10986"/>
        <dbReference type="ChEBI" id="CHEBI:15378"/>
        <dbReference type="ChEBI" id="CHEBI:29032"/>
        <dbReference type="ChEBI" id="CHEBI:30616"/>
        <dbReference type="ChEBI" id="CHEBI:456216"/>
        <dbReference type="EC" id="2.7.1.33"/>
    </reaction>
</comment>
<reference key="2">
    <citation type="submission" date="2011-04" db="EMBL/GenBank/DDBJ databases">
        <title>Complete sequence of chromosome of Haliscomenobacter hydrossis DSM 1100.</title>
        <authorList>
            <consortium name="US DOE Joint Genome Institute (JGI-PGF)"/>
            <person name="Lucas S."/>
            <person name="Han J."/>
            <person name="Lapidus A."/>
            <person name="Bruce D."/>
            <person name="Goodwin L."/>
            <person name="Pitluck S."/>
            <person name="Peters L."/>
            <person name="Kyrpides N."/>
            <person name="Mavromatis K."/>
            <person name="Ivanova N."/>
            <person name="Ovchinnikova G."/>
            <person name="Pagani I."/>
            <person name="Daligault H."/>
            <person name="Detter J.C."/>
            <person name="Han C."/>
            <person name="Land M."/>
            <person name="Hauser L."/>
            <person name="Markowitz V."/>
            <person name="Cheng J.-F."/>
            <person name="Hugenholtz P."/>
            <person name="Woyke T."/>
            <person name="Wu D."/>
            <person name="Verbarg S."/>
            <person name="Frueling A."/>
            <person name="Brambilla E."/>
            <person name="Klenk H.-P."/>
            <person name="Eisen J.A."/>
        </authorList>
    </citation>
    <scope>NUCLEOTIDE SEQUENCE</scope>
    <source>
        <strain>DSM 1100</strain>
    </source>
</reference>
<protein>
    <recommendedName>
        <fullName evidence="15 16">Type III pantothenate kinase</fullName>
        <ecNumber evidence="6 16">2.7.1.33</ecNumber>
    </recommendedName>
    <alternativeName>
        <fullName evidence="16">PanK-III</fullName>
    </alternativeName>
    <alternativeName>
        <fullName evidence="16">Pantothenic acid kinase</fullName>
    </alternativeName>
</protein>
<evidence type="ECO:0000256" key="11">
    <source>
        <dbReference type="ARBA" id="ARBA00022840"/>
    </source>
</evidence>
<dbReference type="PANTHER" id="PTHR34265:SF1">
    <property type="entry name" value="TYPE III PANTOTHENATE KINASE"/>
    <property type="match status" value="1"/>
</dbReference>
<evidence type="ECO:0000256" key="13">
    <source>
        <dbReference type="ARBA" id="ARBA00022993"/>
    </source>
</evidence>
<dbReference type="SUPFAM" id="SSF53067">
    <property type="entry name" value="Actin-like ATPase domain"/>
    <property type="match status" value="2"/>
</dbReference>
<dbReference type="UniPathway" id="UPA00241">
    <property type="reaction ID" value="UER00352"/>
</dbReference>
<evidence type="ECO:0000256" key="3">
    <source>
        <dbReference type="ARBA" id="ARBA00004496"/>
    </source>
</evidence>
<proteinExistence type="inferred from homology"/>
<accession>F4KPU2</accession>
<feature type="binding site" evidence="16">
    <location>
        <position position="130"/>
    </location>
    <ligand>
        <name>K(+)</name>
        <dbReference type="ChEBI" id="CHEBI:29103"/>
    </ligand>
</feature>
<evidence type="ECO:0000313" key="17">
    <source>
        <dbReference type="EMBL" id="AEE52192.1"/>
    </source>
</evidence>
<evidence type="ECO:0000256" key="8">
    <source>
        <dbReference type="ARBA" id="ARBA00022679"/>
    </source>
</evidence>
<comment type="caution">
    <text evidence="16">Lacks conserved residue(s) required for the propagation of feature annotation.</text>
</comment>
<dbReference type="GO" id="GO:0005524">
    <property type="term" value="F:ATP binding"/>
    <property type="evidence" value="ECO:0007669"/>
    <property type="project" value="UniProtKB-UniRule"/>
</dbReference>
<keyword evidence="7 16" id="KW-0963">Cytoplasm</keyword>
<dbReference type="Proteomes" id="UP000008461">
    <property type="component" value="Chromosome"/>
</dbReference>
<keyword evidence="18" id="KW-1185">Reference proteome</keyword>
<comment type="cofactor">
    <cofactor evidence="16">
        <name>NH4(+)</name>
        <dbReference type="ChEBI" id="CHEBI:28938"/>
    </cofactor>
    <cofactor evidence="16">
        <name>K(+)</name>
        <dbReference type="ChEBI" id="CHEBI:29103"/>
    </cofactor>
    <text evidence="16">A monovalent cation. Ammonium or potassium.</text>
</comment>
<keyword evidence="11 16" id="KW-0067">ATP-binding</keyword>
<dbReference type="Gene3D" id="3.30.420.40">
    <property type="match status" value="2"/>
</dbReference>
<evidence type="ECO:0000256" key="14">
    <source>
        <dbReference type="ARBA" id="ARBA00038036"/>
    </source>
</evidence>
<gene>
    <name evidence="16" type="primary">coaX</name>
    <name evidence="17" type="ordered locus">Halhy_4348</name>
</gene>
<sequence>MVLAIDIGNSNVVVALHDGTVWIQVWRLPTIIEAEGPLFYEKRLTDLLLEAGILPGQTPQVVVSSVVPQLTLPFLHITEHLFGEPALKVAPPIYPKLKLKIDRPNEIGTDLLANAVAAHHLYQQDCIVVDFGTALTFTTVSAEGHILGVAIAPGLKTAIASLFQKTAQLPEVPLTLPITPIGKNTEHAIQSGILIGYVGLVRHMLTEIRREVGPQYIAVATGGLSGVLTPLQADFHHIDPMLTLEGLRIIAETQQF</sequence>
<comment type="pathway">
    <text evidence="4 16">Cofactor biosynthesis; coenzyme A biosynthesis; CoA from (R)-pantothenate: step 1/5.</text>
</comment>
<evidence type="ECO:0000313" key="18">
    <source>
        <dbReference type="Proteomes" id="UP000008461"/>
    </source>
</evidence>
<evidence type="ECO:0000256" key="16">
    <source>
        <dbReference type="HAMAP-Rule" id="MF_01274"/>
    </source>
</evidence>
<keyword evidence="12 16" id="KW-0630">Potassium</keyword>
<evidence type="ECO:0000256" key="1">
    <source>
        <dbReference type="ARBA" id="ARBA00001206"/>
    </source>
</evidence>
<comment type="similarity">
    <text evidence="14 16">Belongs to the type III pantothenate kinase family.</text>
</comment>
<evidence type="ECO:0000256" key="15">
    <source>
        <dbReference type="ARBA" id="ARBA00040883"/>
    </source>
</evidence>
<dbReference type="CDD" id="cd24015">
    <property type="entry name" value="ASKHA_NBD_PanK-III"/>
    <property type="match status" value="1"/>
</dbReference>
<feature type="binding site" evidence="16">
    <location>
        <position position="185"/>
    </location>
    <ligand>
        <name>substrate</name>
    </ligand>
</feature>
<comment type="function">
    <text evidence="16">Catalyzes the phosphorylation of pantothenate (Pan), the first step in CoA biosynthesis.</text>
</comment>
<dbReference type="EMBL" id="CP002691">
    <property type="protein sequence ID" value="AEE52192.1"/>
    <property type="molecule type" value="Genomic_DNA"/>
</dbReference>
<dbReference type="STRING" id="760192.Halhy_4348"/>
<comment type="subunit">
    <text evidence="5 16">Homodimer.</text>
</comment>
<dbReference type="HAMAP" id="MF_01274">
    <property type="entry name" value="Pantothen_kinase_3"/>
    <property type="match status" value="1"/>
</dbReference>
<dbReference type="NCBIfam" id="TIGR00671">
    <property type="entry name" value="baf"/>
    <property type="match status" value="1"/>
</dbReference>
<dbReference type="RefSeq" id="WP_013766730.1">
    <property type="nucleotide sequence ID" value="NC_015510.1"/>
</dbReference>
<dbReference type="GO" id="GO:0015937">
    <property type="term" value="P:coenzyme A biosynthetic process"/>
    <property type="evidence" value="ECO:0007669"/>
    <property type="project" value="UniProtKB-UniRule"/>
</dbReference>
<name>F4KPU2_HALH1</name>
<dbReference type="InterPro" id="IPR043129">
    <property type="entry name" value="ATPase_NBD"/>
</dbReference>
<dbReference type="PANTHER" id="PTHR34265">
    <property type="entry name" value="TYPE III PANTOTHENATE KINASE"/>
    <property type="match status" value="1"/>
</dbReference>
<evidence type="ECO:0000256" key="5">
    <source>
        <dbReference type="ARBA" id="ARBA00011738"/>
    </source>
</evidence>
<evidence type="ECO:0000256" key="6">
    <source>
        <dbReference type="ARBA" id="ARBA00012102"/>
    </source>
</evidence>
<evidence type="ECO:0000256" key="9">
    <source>
        <dbReference type="ARBA" id="ARBA00022741"/>
    </source>
</evidence>
<dbReference type="HOGENOM" id="CLU_066627_1_1_10"/>